<dbReference type="InterPro" id="IPR016621">
    <property type="entry name" value="UCP014543"/>
</dbReference>
<accession>A0AAP4B873</accession>
<evidence type="ECO:0000313" key="2">
    <source>
        <dbReference type="Proteomes" id="UP001300383"/>
    </source>
</evidence>
<reference evidence="1 2" key="1">
    <citation type="submission" date="2023-05" db="EMBL/GenBank/DDBJ databases">
        <title>[ruminococcus] sp. nov., isolated from a pig farm feces dump.</title>
        <authorList>
            <person name="Chang Y.-H."/>
        </authorList>
    </citation>
    <scope>NUCLEOTIDE SEQUENCE [LARGE SCALE GENOMIC DNA]</scope>
    <source>
        <strain evidence="1 2">YH-rum2234</strain>
    </source>
</reference>
<dbReference type="Pfam" id="PF12646">
    <property type="entry name" value="DUF3783"/>
    <property type="match status" value="1"/>
</dbReference>
<comment type="caution">
    <text evidence="1">The sequence shown here is derived from an EMBL/GenBank/DDBJ whole genome shotgun (WGS) entry which is preliminary data.</text>
</comment>
<evidence type="ECO:0000313" key="1">
    <source>
        <dbReference type="EMBL" id="MDI9241726.1"/>
    </source>
</evidence>
<gene>
    <name evidence="1" type="ORF">QJ036_04425</name>
</gene>
<dbReference type="EMBL" id="JASGBQ010000004">
    <property type="protein sequence ID" value="MDI9241726.1"/>
    <property type="molecule type" value="Genomic_DNA"/>
</dbReference>
<organism evidence="1 2">
    <name type="scientific">Fusibacillus kribbianus</name>
    <dbReference type="NCBI Taxonomy" id="3044208"/>
    <lineage>
        <taxon>Bacteria</taxon>
        <taxon>Bacillati</taxon>
        <taxon>Bacillota</taxon>
        <taxon>Clostridia</taxon>
        <taxon>Lachnospirales</taxon>
        <taxon>Lachnospiraceae</taxon>
        <taxon>Fusibacillus</taxon>
    </lineage>
</organism>
<dbReference type="AlphaFoldDB" id="A0AAP4B873"/>
<dbReference type="Proteomes" id="UP001300383">
    <property type="component" value="Unassembled WGS sequence"/>
</dbReference>
<dbReference type="RefSeq" id="WP_283230236.1">
    <property type="nucleotide sequence ID" value="NZ_JASGBQ010000004.1"/>
</dbReference>
<sequence length="130" mass="14932">MTATVLLYNLSGTEAGKKMKNILLKMRVRIRLVEPESYLEPIGHLAGLKDAKVSGQKYEGPGFSEQMMVMCGFTGELLDILLFQMRKQGVGKIPLKAVLTDFNQHWNSLMLYEELKKEHEAMTERRRQEE</sequence>
<name>A0AAP4B873_9FIRM</name>
<protein>
    <submittedName>
        <fullName evidence="1">DUF3783 domain-containing protein</fullName>
    </submittedName>
</protein>
<proteinExistence type="predicted"/>
<keyword evidence="2" id="KW-1185">Reference proteome</keyword>